<organism evidence="1 2">
    <name type="scientific">Phlebotomus papatasi</name>
    <name type="common">Sandfly</name>
    <dbReference type="NCBI Taxonomy" id="29031"/>
    <lineage>
        <taxon>Eukaryota</taxon>
        <taxon>Metazoa</taxon>
        <taxon>Ecdysozoa</taxon>
        <taxon>Arthropoda</taxon>
        <taxon>Hexapoda</taxon>
        <taxon>Insecta</taxon>
        <taxon>Pterygota</taxon>
        <taxon>Neoptera</taxon>
        <taxon>Endopterygota</taxon>
        <taxon>Diptera</taxon>
        <taxon>Nematocera</taxon>
        <taxon>Psychodoidea</taxon>
        <taxon>Psychodidae</taxon>
        <taxon>Phlebotomus</taxon>
        <taxon>Phlebotomus</taxon>
    </lineage>
</organism>
<name>A0A1B0GPX9_PHLPP</name>
<protein>
    <submittedName>
        <fullName evidence="1">Uncharacterized protein</fullName>
    </submittedName>
</protein>
<dbReference type="AlphaFoldDB" id="A0A1B0GPX9"/>
<dbReference type="VEuPathDB" id="VectorBase:PPAPM1_007065"/>
<dbReference type="EMBL" id="AJVK01034835">
    <property type="status" value="NOT_ANNOTATED_CDS"/>
    <property type="molecule type" value="Genomic_DNA"/>
</dbReference>
<sequence>MKYSVLIFLICIVTVFGQNYMGLGRITPGTTFLGFADNSTTVTLFQQKHTVRVSFEGTPGSVITFVHVNVFPDSNGRSYTVPGNHHTFWVELSLTNTNHLGANILVYGFPAALTARVNKPIENPKIVNVTLEEL</sequence>
<keyword evidence="2" id="KW-1185">Reference proteome</keyword>
<proteinExistence type="predicted"/>
<dbReference type="VEuPathDB" id="VectorBase:PPAI008277"/>
<evidence type="ECO:0000313" key="2">
    <source>
        <dbReference type="Proteomes" id="UP000092462"/>
    </source>
</evidence>
<accession>A0A1B0GPX9</accession>
<dbReference type="EnsemblMetazoa" id="PPAI008277-RA">
    <property type="protein sequence ID" value="PPAI008277-PA"/>
    <property type="gene ID" value="PPAI008277"/>
</dbReference>
<dbReference type="Proteomes" id="UP000092462">
    <property type="component" value="Unassembled WGS sequence"/>
</dbReference>
<reference evidence="1" key="1">
    <citation type="submission" date="2022-08" db="UniProtKB">
        <authorList>
            <consortium name="EnsemblMetazoa"/>
        </authorList>
    </citation>
    <scope>IDENTIFICATION</scope>
    <source>
        <strain evidence="1">Israel</strain>
    </source>
</reference>
<evidence type="ECO:0000313" key="1">
    <source>
        <dbReference type="EnsemblMetazoa" id="PPAI008277-PA"/>
    </source>
</evidence>